<dbReference type="Pfam" id="PF08245">
    <property type="entry name" value="Mur_ligase_M"/>
    <property type="match status" value="1"/>
</dbReference>
<dbReference type="SUPFAM" id="SSF53244">
    <property type="entry name" value="MurD-like peptide ligases, peptide-binding domain"/>
    <property type="match status" value="1"/>
</dbReference>
<evidence type="ECO:0000256" key="2">
    <source>
        <dbReference type="ARBA" id="ARBA00004752"/>
    </source>
</evidence>
<evidence type="ECO:0000256" key="3">
    <source>
        <dbReference type="ARBA" id="ARBA00022490"/>
    </source>
</evidence>
<dbReference type="Proteomes" id="UP000731907">
    <property type="component" value="Unassembled WGS sequence"/>
</dbReference>
<evidence type="ECO:0000259" key="9">
    <source>
        <dbReference type="Pfam" id="PF02875"/>
    </source>
</evidence>
<keyword evidence="7 8" id="KW-0132">Cell division</keyword>
<evidence type="ECO:0000256" key="7">
    <source>
        <dbReference type="HAMAP-Rule" id="MF_00639"/>
    </source>
</evidence>
<organism evidence="11 12">
    <name type="scientific">Paragemmobacter amnigenus</name>
    <dbReference type="NCBI Taxonomy" id="2852097"/>
    <lineage>
        <taxon>Bacteria</taxon>
        <taxon>Pseudomonadati</taxon>
        <taxon>Pseudomonadota</taxon>
        <taxon>Alphaproteobacteria</taxon>
        <taxon>Rhodobacterales</taxon>
        <taxon>Paracoccaceae</taxon>
        <taxon>Paragemmobacter</taxon>
    </lineage>
</organism>
<protein>
    <recommendedName>
        <fullName evidence="7 8">UDP-N-acetylmuramoylalanine--D-glutamate ligase</fullName>
        <ecNumber evidence="7 8">6.3.2.9</ecNumber>
    </recommendedName>
    <alternativeName>
        <fullName evidence="7">D-glutamic acid-adding enzyme</fullName>
    </alternativeName>
    <alternativeName>
        <fullName evidence="7">UDP-N-acetylmuramoyl-L-alanyl-D-glutamate synthetase</fullName>
    </alternativeName>
</protein>
<evidence type="ECO:0000256" key="8">
    <source>
        <dbReference type="RuleBase" id="RU003664"/>
    </source>
</evidence>
<dbReference type="SUPFAM" id="SSF53623">
    <property type="entry name" value="MurD-like peptide ligases, catalytic domain"/>
    <property type="match status" value="1"/>
</dbReference>
<comment type="catalytic activity">
    <reaction evidence="7 8">
        <text>UDP-N-acetyl-alpha-D-muramoyl-L-alanine + D-glutamate + ATP = UDP-N-acetyl-alpha-D-muramoyl-L-alanyl-D-glutamate + ADP + phosphate + H(+)</text>
        <dbReference type="Rhea" id="RHEA:16429"/>
        <dbReference type="ChEBI" id="CHEBI:15378"/>
        <dbReference type="ChEBI" id="CHEBI:29986"/>
        <dbReference type="ChEBI" id="CHEBI:30616"/>
        <dbReference type="ChEBI" id="CHEBI:43474"/>
        <dbReference type="ChEBI" id="CHEBI:83898"/>
        <dbReference type="ChEBI" id="CHEBI:83900"/>
        <dbReference type="ChEBI" id="CHEBI:456216"/>
        <dbReference type="EC" id="6.3.2.9"/>
    </reaction>
</comment>
<evidence type="ECO:0000256" key="1">
    <source>
        <dbReference type="ARBA" id="ARBA00004496"/>
    </source>
</evidence>
<dbReference type="HAMAP" id="MF_00639">
    <property type="entry name" value="MurD"/>
    <property type="match status" value="1"/>
</dbReference>
<keyword evidence="4 7" id="KW-0436">Ligase</keyword>
<keyword evidence="3 7" id="KW-0963">Cytoplasm</keyword>
<keyword evidence="6 7" id="KW-0067">ATP-binding</keyword>
<dbReference type="InterPro" id="IPR013221">
    <property type="entry name" value="Mur_ligase_cen"/>
</dbReference>
<dbReference type="NCBIfam" id="TIGR01087">
    <property type="entry name" value="murD"/>
    <property type="match status" value="1"/>
</dbReference>
<dbReference type="EMBL" id="JAAATX020000011">
    <property type="protein sequence ID" value="MBU9699285.1"/>
    <property type="molecule type" value="Genomic_DNA"/>
</dbReference>
<dbReference type="RefSeq" id="WP_161763410.1">
    <property type="nucleotide sequence ID" value="NZ_JAAATX020000011.1"/>
</dbReference>
<dbReference type="Gene3D" id="3.90.190.20">
    <property type="entry name" value="Mur ligase, C-terminal domain"/>
    <property type="match status" value="1"/>
</dbReference>
<feature type="binding site" evidence="7">
    <location>
        <begin position="127"/>
        <end position="133"/>
    </location>
    <ligand>
        <name>ATP</name>
        <dbReference type="ChEBI" id="CHEBI:30616"/>
    </ligand>
</feature>
<dbReference type="PANTHER" id="PTHR43692">
    <property type="entry name" value="UDP-N-ACETYLMURAMOYLALANINE--D-GLUTAMATE LIGASE"/>
    <property type="match status" value="1"/>
</dbReference>
<sequence length="467" mass="49578">MIPVQGYQGRKVAVLGLGRSGLATARALVAGGAETLLWDDSPESRAKAEAEGFVMTDLTRNGALEGVAVLVVSPGIPHLYPAPHKVIARALEAGVPVDNDIGLFFRSYATKDWDGFDTVPRVVAITGSNGKSTTTALVRHILDEAGRPVQMAGNIGRGVLDIEPAQDGEVVVLELSSYQTELARALTPDVAVFTNLSPDHLDRHNGMGGYFAAKRRLFAEGGPDRAVVGVDELEGRFMADQLAEGPEDDRVIRVSSGSKLEGFGWAVFARKGFLSEWRKGRQVASIDLRGIKGLPGAHNHQNACAAYAACRSLGVGPKEIERALQSFAGLPHRSQLVGERGGVRFVNDSKATNVDSAAKALQAFDRIRWIAGGMGKEGGIAALAPVLGSVVKAYLIGHSARDFALQIGDLPHEICETMERAVARAAEEAEAGEVVLLAPAAASFDQYPNFEKRGEDFTARVRAIIGG</sequence>
<evidence type="ECO:0000313" key="12">
    <source>
        <dbReference type="Proteomes" id="UP000731907"/>
    </source>
</evidence>
<accession>A0ABS6JAA7</accession>
<dbReference type="InterPro" id="IPR036565">
    <property type="entry name" value="Mur-like_cat_sf"/>
</dbReference>
<comment type="subcellular location">
    <subcellularLocation>
        <location evidence="1 7 8">Cytoplasm</location>
    </subcellularLocation>
</comment>
<dbReference type="InterPro" id="IPR005762">
    <property type="entry name" value="MurD"/>
</dbReference>
<keyword evidence="12" id="KW-1185">Reference proteome</keyword>
<dbReference type="Gene3D" id="3.40.50.720">
    <property type="entry name" value="NAD(P)-binding Rossmann-like Domain"/>
    <property type="match status" value="1"/>
</dbReference>
<gene>
    <name evidence="7 11" type="primary">murD</name>
    <name evidence="11" type="ORF">GU927_015665</name>
</gene>
<dbReference type="PANTHER" id="PTHR43692:SF1">
    <property type="entry name" value="UDP-N-ACETYLMURAMOYLALANINE--D-GLUTAMATE LIGASE"/>
    <property type="match status" value="1"/>
</dbReference>
<keyword evidence="7 8" id="KW-0133">Cell shape</keyword>
<reference evidence="11 12" key="1">
    <citation type="submission" date="2021-06" db="EMBL/GenBank/DDBJ databases">
        <title>Rhodobacteraceae bacterium strain HSP-20.</title>
        <authorList>
            <person name="Chen W.-M."/>
        </authorList>
    </citation>
    <scope>NUCLEOTIDE SEQUENCE [LARGE SCALE GENOMIC DNA]</scope>
    <source>
        <strain evidence="11 12">HSP-20</strain>
    </source>
</reference>
<keyword evidence="7 8" id="KW-0131">Cell cycle</keyword>
<evidence type="ECO:0000256" key="4">
    <source>
        <dbReference type="ARBA" id="ARBA00022598"/>
    </source>
</evidence>
<keyword evidence="7 8" id="KW-0573">Peptidoglycan synthesis</keyword>
<evidence type="ECO:0000259" key="10">
    <source>
        <dbReference type="Pfam" id="PF08245"/>
    </source>
</evidence>
<dbReference type="Pfam" id="PF21799">
    <property type="entry name" value="MurD-like_N"/>
    <property type="match status" value="1"/>
</dbReference>
<keyword evidence="5 7" id="KW-0547">Nucleotide-binding</keyword>
<comment type="similarity">
    <text evidence="7">Belongs to the MurCDEF family.</text>
</comment>
<evidence type="ECO:0000256" key="5">
    <source>
        <dbReference type="ARBA" id="ARBA00022741"/>
    </source>
</evidence>
<comment type="function">
    <text evidence="7 8">Cell wall formation. Catalyzes the addition of glutamate to the nucleotide precursor UDP-N-acetylmuramoyl-L-alanine (UMA).</text>
</comment>
<dbReference type="EC" id="6.3.2.9" evidence="7 8"/>
<dbReference type="SUPFAM" id="SSF51984">
    <property type="entry name" value="MurCD N-terminal domain"/>
    <property type="match status" value="1"/>
</dbReference>
<keyword evidence="7 8" id="KW-0961">Cell wall biogenesis/degradation</keyword>
<dbReference type="InterPro" id="IPR004101">
    <property type="entry name" value="Mur_ligase_C"/>
</dbReference>
<comment type="caution">
    <text evidence="11">The sequence shown here is derived from an EMBL/GenBank/DDBJ whole genome shotgun (WGS) entry which is preliminary data.</text>
</comment>
<evidence type="ECO:0000256" key="6">
    <source>
        <dbReference type="ARBA" id="ARBA00022840"/>
    </source>
</evidence>
<dbReference type="InterPro" id="IPR036615">
    <property type="entry name" value="Mur_ligase_C_dom_sf"/>
</dbReference>
<proteinExistence type="inferred from homology"/>
<feature type="domain" description="Mur ligase central" evidence="10">
    <location>
        <begin position="125"/>
        <end position="310"/>
    </location>
</feature>
<name>A0ABS6JAA7_9RHOB</name>
<comment type="pathway">
    <text evidence="2 7 8">Cell wall biogenesis; peptidoglycan biosynthesis.</text>
</comment>
<feature type="domain" description="Mur ligase C-terminal" evidence="9">
    <location>
        <begin position="332"/>
        <end position="440"/>
    </location>
</feature>
<evidence type="ECO:0000313" key="11">
    <source>
        <dbReference type="EMBL" id="MBU9699285.1"/>
    </source>
</evidence>
<dbReference type="Pfam" id="PF02875">
    <property type="entry name" value="Mur_ligase_C"/>
    <property type="match status" value="1"/>
</dbReference>
<dbReference type="Gene3D" id="3.40.1190.10">
    <property type="entry name" value="Mur-like, catalytic domain"/>
    <property type="match status" value="1"/>
</dbReference>
<dbReference type="GO" id="GO:0008764">
    <property type="term" value="F:UDP-N-acetylmuramoylalanine-D-glutamate ligase activity"/>
    <property type="evidence" value="ECO:0007669"/>
    <property type="project" value="UniProtKB-EC"/>
</dbReference>